<dbReference type="SUPFAM" id="SSF48371">
    <property type="entry name" value="ARM repeat"/>
    <property type="match status" value="1"/>
</dbReference>
<dbReference type="InterPro" id="IPR014825">
    <property type="entry name" value="DNA_alkylation"/>
</dbReference>
<dbReference type="Gene3D" id="1.25.10.90">
    <property type="match status" value="1"/>
</dbReference>
<dbReference type="PANTHER" id="PTHR34070:SF1">
    <property type="entry name" value="DNA ALKYLATION REPAIR PROTEIN"/>
    <property type="match status" value="1"/>
</dbReference>
<proteinExistence type="predicted"/>
<name>A0A6J6CJG0_9ZZZZ</name>
<evidence type="ECO:0000313" key="1">
    <source>
        <dbReference type="EMBL" id="CAB4551456.1"/>
    </source>
</evidence>
<dbReference type="AlphaFoldDB" id="A0A6J6CJG0"/>
<sequence length="246" mass="28368">MVCGKVLRMQSERVLRALRALANPSKAQQLQRFFKTGPGDYAEGDIFLGVVVPEIRTVARDFEMLSLSELRKLIASPIHEARFCALVILTHRFKKADSEAEAKRYFDFYMASLNRRRINNWDLIDVSAPTLGQFLLGEKNYLAKLRTMAASDDLWIRRAAILFTFASLRIGDTKPTLIISRALLRDEHDLMHKAVGWALREVGKLNPNQLRDFLDKHGKTMSRTTLRYAIEKFSAAERKRWLEQTR</sequence>
<dbReference type="PANTHER" id="PTHR34070">
    <property type="entry name" value="ARMADILLO-TYPE FOLD"/>
    <property type="match status" value="1"/>
</dbReference>
<reference evidence="1" key="1">
    <citation type="submission" date="2020-05" db="EMBL/GenBank/DDBJ databases">
        <authorList>
            <person name="Chiriac C."/>
            <person name="Salcher M."/>
            <person name="Ghai R."/>
            <person name="Kavagutti S V."/>
        </authorList>
    </citation>
    <scope>NUCLEOTIDE SEQUENCE</scope>
</reference>
<dbReference type="EMBL" id="CAEZSV010000064">
    <property type="protein sequence ID" value="CAB4551456.1"/>
    <property type="molecule type" value="Genomic_DNA"/>
</dbReference>
<dbReference type="InterPro" id="IPR016024">
    <property type="entry name" value="ARM-type_fold"/>
</dbReference>
<protein>
    <submittedName>
        <fullName evidence="1">Unannotated protein</fullName>
    </submittedName>
</protein>
<accession>A0A6J6CJG0</accession>
<gene>
    <name evidence="1" type="ORF">UFOPK1506_00473</name>
</gene>
<dbReference type="Pfam" id="PF08713">
    <property type="entry name" value="DNA_alkylation"/>
    <property type="match status" value="1"/>
</dbReference>
<organism evidence="1">
    <name type="scientific">freshwater metagenome</name>
    <dbReference type="NCBI Taxonomy" id="449393"/>
    <lineage>
        <taxon>unclassified sequences</taxon>
        <taxon>metagenomes</taxon>
        <taxon>ecological metagenomes</taxon>
    </lineage>
</organism>
<dbReference type="CDD" id="cd06561">
    <property type="entry name" value="AlkD_like"/>
    <property type="match status" value="1"/>
</dbReference>